<feature type="transmembrane region" description="Helical" evidence="7">
    <location>
        <begin position="150"/>
        <end position="168"/>
    </location>
</feature>
<evidence type="ECO:0000313" key="10">
    <source>
        <dbReference type="Proteomes" id="UP000224740"/>
    </source>
</evidence>
<keyword evidence="2" id="KW-0813">Transport</keyword>
<dbReference type="RefSeq" id="WP_099311563.1">
    <property type="nucleotide sequence ID" value="NZ_CP032101.1"/>
</dbReference>
<accession>A0A347TKV3</accession>
<feature type="transmembrane region" description="Helical" evidence="7">
    <location>
        <begin position="40"/>
        <end position="61"/>
    </location>
</feature>
<dbReference type="Pfam" id="PF01891">
    <property type="entry name" value="CbiM"/>
    <property type="match status" value="1"/>
</dbReference>
<evidence type="ECO:0000256" key="1">
    <source>
        <dbReference type="ARBA" id="ARBA00004651"/>
    </source>
</evidence>
<feature type="transmembrane region" description="Helical" evidence="7">
    <location>
        <begin position="111"/>
        <end position="129"/>
    </location>
</feature>
<keyword evidence="3" id="KW-1003">Cell membrane</keyword>
<evidence type="ECO:0000256" key="7">
    <source>
        <dbReference type="SAM" id="Phobius"/>
    </source>
</evidence>
<dbReference type="Proteomes" id="UP000264693">
    <property type="component" value="Chromosome"/>
</dbReference>
<dbReference type="Proteomes" id="UP000224740">
    <property type="component" value="Unassembled WGS sequence"/>
</dbReference>
<dbReference type="EMBL" id="CP032101">
    <property type="protein sequence ID" value="AXX87231.1"/>
    <property type="molecule type" value="Genomic_DNA"/>
</dbReference>
<dbReference type="EMBL" id="NXAO01000046">
    <property type="protein sequence ID" value="PHO14892.1"/>
    <property type="molecule type" value="Genomic_DNA"/>
</dbReference>
<evidence type="ECO:0000313" key="11">
    <source>
        <dbReference type="Proteomes" id="UP000264693"/>
    </source>
</evidence>
<dbReference type="GO" id="GO:0000041">
    <property type="term" value="P:transition metal ion transport"/>
    <property type="evidence" value="ECO:0007669"/>
    <property type="project" value="InterPro"/>
</dbReference>
<protein>
    <submittedName>
        <fullName evidence="8 9">Cobalt transporter</fullName>
    </submittedName>
</protein>
<keyword evidence="6 7" id="KW-0472">Membrane</keyword>
<keyword evidence="5 7" id="KW-1133">Transmembrane helix</keyword>
<evidence type="ECO:0000256" key="2">
    <source>
        <dbReference type="ARBA" id="ARBA00022448"/>
    </source>
</evidence>
<proteinExistence type="predicted"/>
<reference evidence="8 11" key="3">
    <citation type="submission" date="2018-08" db="EMBL/GenBank/DDBJ databases">
        <title>Complete genome of the Arcobacter marinus type strain JCM 15502.</title>
        <authorList>
            <person name="Miller W.G."/>
            <person name="Yee E."/>
            <person name="Huynh S."/>
            <person name="Parker C.T."/>
        </authorList>
    </citation>
    <scope>NUCLEOTIDE SEQUENCE [LARGE SCALE GENOMIC DNA]</scope>
    <source>
        <strain evidence="8 11">JCM 15502</strain>
    </source>
</reference>
<name>A0A347TKV3_9BACT</name>
<dbReference type="Gene3D" id="1.10.1760.20">
    <property type="match status" value="1"/>
</dbReference>
<reference evidence="10" key="1">
    <citation type="submission" date="2017-09" db="EMBL/GenBank/DDBJ databases">
        <title>Arcobacter canalis sp. nov., a new species isolated from a water canal contaminated with urban sewage.</title>
        <authorList>
            <person name="Perez-Cataluna A."/>
            <person name="Salas-Masso N."/>
            <person name="Figueras M.J."/>
        </authorList>
    </citation>
    <scope>NUCLEOTIDE SEQUENCE [LARGE SCALE GENOMIC DNA]</scope>
    <source>
        <strain evidence="10">CECT 7727</strain>
    </source>
</reference>
<evidence type="ECO:0000313" key="9">
    <source>
        <dbReference type="EMBL" id="PHO14892.1"/>
    </source>
</evidence>
<feature type="transmembrane region" description="Helical" evidence="7">
    <location>
        <begin position="180"/>
        <end position="203"/>
    </location>
</feature>
<reference evidence="9" key="2">
    <citation type="submission" date="2017-09" db="EMBL/GenBank/DDBJ databases">
        <authorList>
            <person name="Perez-Cataluna A."/>
            <person name="Figueras M.J."/>
            <person name="Salas-Masso N."/>
        </authorList>
    </citation>
    <scope>NUCLEOTIDE SEQUENCE</scope>
    <source>
        <strain evidence="9">CECT 7727</strain>
    </source>
</reference>
<dbReference type="KEGG" id="amar:AMRN_1496"/>
<evidence type="ECO:0000256" key="4">
    <source>
        <dbReference type="ARBA" id="ARBA00022692"/>
    </source>
</evidence>
<evidence type="ECO:0000256" key="5">
    <source>
        <dbReference type="ARBA" id="ARBA00022989"/>
    </source>
</evidence>
<dbReference type="InterPro" id="IPR002751">
    <property type="entry name" value="CbiM/NikMN"/>
</dbReference>
<dbReference type="AlphaFoldDB" id="A0A347TKV3"/>
<comment type="subcellular location">
    <subcellularLocation>
        <location evidence="1">Cell membrane</location>
        <topology evidence="1">Multi-pass membrane protein</topology>
    </subcellularLocation>
</comment>
<evidence type="ECO:0000256" key="3">
    <source>
        <dbReference type="ARBA" id="ARBA00022475"/>
    </source>
</evidence>
<organism evidence="8 11">
    <name type="scientific">Malaciobacter marinus</name>
    <dbReference type="NCBI Taxonomy" id="505249"/>
    <lineage>
        <taxon>Bacteria</taxon>
        <taxon>Pseudomonadati</taxon>
        <taxon>Campylobacterota</taxon>
        <taxon>Epsilonproteobacteria</taxon>
        <taxon>Campylobacterales</taxon>
        <taxon>Arcobacteraceae</taxon>
        <taxon>Malaciobacter</taxon>
    </lineage>
</organism>
<gene>
    <name evidence="8" type="ORF">AMRN_1496</name>
    <name evidence="9" type="ORF">CPH92_09925</name>
</gene>
<feature type="transmembrane region" description="Helical" evidence="7">
    <location>
        <begin position="73"/>
        <end position="99"/>
    </location>
</feature>
<keyword evidence="4 7" id="KW-0812">Transmembrane</keyword>
<evidence type="ECO:0000256" key="6">
    <source>
        <dbReference type="ARBA" id="ARBA00023136"/>
    </source>
</evidence>
<dbReference type="GO" id="GO:0005886">
    <property type="term" value="C:plasma membrane"/>
    <property type="evidence" value="ECO:0007669"/>
    <property type="project" value="UniProtKB-SubCell"/>
</dbReference>
<sequence length="226" mass="24496">MHIEAGVVQGAKMVLSYGTAAVSFGIATKLAINSIKQSGFLPTIVKTVLATVFVFMFFELLPHHGVGVSEVHLILGSTLFLIFGAAPTAFGLAFGLLIQGLFFAPFDLPQYTINVTTLLMPLFAMMYIANKIIPKKTAYKDIKYKDALKLSVMYQGGIVSWVAFWALYGQGFGIENLSSVLSFALAYMSVVILEPFIDLAVLAGAKSLNTLKSSAYVEARLYNSVK</sequence>
<evidence type="ECO:0000313" key="8">
    <source>
        <dbReference type="EMBL" id="AXX87231.1"/>
    </source>
</evidence>
<keyword evidence="10" id="KW-1185">Reference proteome</keyword>